<evidence type="ECO:0000256" key="6">
    <source>
        <dbReference type="ARBA" id="ARBA00023326"/>
    </source>
</evidence>
<evidence type="ECO:0000256" key="1">
    <source>
        <dbReference type="ARBA" id="ARBA00000966"/>
    </source>
</evidence>
<dbReference type="EC" id="3.2.1.4" evidence="3"/>
<evidence type="ECO:0000256" key="5">
    <source>
        <dbReference type="ARBA" id="ARBA00023277"/>
    </source>
</evidence>
<comment type="similarity">
    <text evidence="2">Belongs to the glycosyl hydrolase 9 (cellulase E) family.</text>
</comment>
<evidence type="ECO:0000313" key="9">
    <source>
        <dbReference type="EMBL" id="EFX72835.1"/>
    </source>
</evidence>
<keyword evidence="10" id="KW-1185">Reference proteome</keyword>
<dbReference type="SUPFAM" id="SSF48208">
    <property type="entry name" value="Six-hairpin glycosidases"/>
    <property type="match status" value="1"/>
</dbReference>
<feature type="region of interest" description="Disordered" evidence="7">
    <location>
        <begin position="233"/>
        <end position="252"/>
    </location>
</feature>
<gene>
    <name evidence="9" type="ORF">DAPPUDRAFT_325879</name>
</gene>
<dbReference type="OrthoDB" id="10257085at2759"/>
<sequence length="300" mass="33599">MGALDHPSFAIDWMGTQAIKRSSSFTMVSRQPHVHPRILALCDYFRLDEKKRIELEAGWDKAELVKTLLKYNKSKSDLIQAEKKVQLLVTRYNNFKVCQSDKKFLGLSKLVAGEETRLEVTPSPRNHAECSSLEEKEVSLNAWGLVQETLKDRAVYQFHRAIKVATGRTVSIWSSCMQLLLVSIGLAQNAADLNINSLTYHKFAQQQIHYALGDTGDTGRNFLCGFGTNPSVRAHHRSSSEPPQPAKRGRPKIMDLDGMLTFTTTPVGDASSRLEVPVQVAEDDVELLQHQPIAIQDVDN</sequence>
<reference evidence="9 10" key="1">
    <citation type="journal article" date="2011" name="Science">
        <title>The ecoresponsive genome of Daphnia pulex.</title>
        <authorList>
            <person name="Colbourne J.K."/>
            <person name="Pfrender M.E."/>
            <person name="Gilbert D."/>
            <person name="Thomas W.K."/>
            <person name="Tucker A."/>
            <person name="Oakley T.H."/>
            <person name="Tokishita S."/>
            <person name="Aerts A."/>
            <person name="Arnold G.J."/>
            <person name="Basu M.K."/>
            <person name="Bauer D.J."/>
            <person name="Caceres C.E."/>
            <person name="Carmel L."/>
            <person name="Casola C."/>
            <person name="Choi J.H."/>
            <person name="Detter J.C."/>
            <person name="Dong Q."/>
            <person name="Dusheyko S."/>
            <person name="Eads B.D."/>
            <person name="Frohlich T."/>
            <person name="Geiler-Samerotte K.A."/>
            <person name="Gerlach D."/>
            <person name="Hatcher P."/>
            <person name="Jogdeo S."/>
            <person name="Krijgsveld J."/>
            <person name="Kriventseva E.V."/>
            <person name="Kultz D."/>
            <person name="Laforsch C."/>
            <person name="Lindquist E."/>
            <person name="Lopez J."/>
            <person name="Manak J.R."/>
            <person name="Muller J."/>
            <person name="Pangilinan J."/>
            <person name="Patwardhan R.P."/>
            <person name="Pitluck S."/>
            <person name="Pritham E.J."/>
            <person name="Rechtsteiner A."/>
            <person name="Rho M."/>
            <person name="Rogozin I.B."/>
            <person name="Sakarya O."/>
            <person name="Salamov A."/>
            <person name="Schaack S."/>
            <person name="Shapiro H."/>
            <person name="Shiga Y."/>
            <person name="Skalitzky C."/>
            <person name="Smith Z."/>
            <person name="Souvorov A."/>
            <person name="Sung W."/>
            <person name="Tang Z."/>
            <person name="Tsuchiya D."/>
            <person name="Tu H."/>
            <person name="Vos H."/>
            <person name="Wang M."/>
            <person name="Wolf Y.I."/>
            <person name="Yamagata H."/>
            <person name="Yamada T."/>
            <person name="Ye Y."/>
            <person name="Shaw J.R."/>
            <person name="Andrews J."/>
            <person name="Crease T.J."/>
            <person name="Tang H."/>
            <person name="Lucas S.M."/>
            <person name="Robertson H.M."/>
            <person name="Bork P."/>
            <person name="Koonin E.V."/>
            <person name="Zdobnov E.M."/>
            <person name="Grigoriev I.V."/>
            <person name="Lynch M."/>
            <person name="Boore J.L."/>
        </authorList>
    </citation>
    <scope>NUCLEOTIDE SEQUENCE [LARGE SCALE GENOMIC DNA]</scope>
</reference>
<feature type="domain" description="Glycoside hydrolase family 9" evidence="8">
    <location>
        <begin position="86"/>
        <end position="254"/>
    </location>
</feature>
<evidence type="ECO:0000313" key="10">
    <source>
        <dbReference type="Proteomes" id="UP000000305"/>
    </source>
</evidence>
<keyword evidence="4" id="KW-0136">Cellulose degradation</keyword>
<dbReference type="EMBL" id="GL732595">
    <property type="protein sequence ID" value="EFX72835.1"/>
    <property type="molecule type" value="Genomic_DNA"/>
</dbReference>
<evidence type="ECO:0000256" key="4">
    <source>
        <dbReference type="ARBA" id="ARBA00023001"/>
    </source>
</evidence>
<organism evidence="9 10">
    <name type="scientific">Daphnia pulex</name>
    <name type="common">Water flea</name>
    <dbReference type="NCBI Taxonomy" id="6669"/>
    <lineage>
        <taxon>Eukaryota</taxon>
        <taxon>Metazoa</taxon>
        <taxon>Ecdysozoa</taxon>
        <taxon>Arthropoda</taxon>
        <taxon>Crustacea</taxon>
        <taxon>Branchiopoda</taxon>
        <taxon>Diplostraca</taxon>
        <taxon>Cladocera</taxon>
        <taxon>Anomopoda</taxon>
        <taxon>Daphniidae</taxon>
        <taxon>Daphnia</taxon>
    </lineage>
</organism>
<dbReference type="InterPro" id="IPR008928">
    <property type="entry name" value="6-hairpin_glycosidase_sf"/>
</dbReference>
<dbReference type="InParanoid" id="E9H617"/>
<name>E9H617_DAPPU</name>
<dbReference type="GO" id="GO:0008810">
    <property type="term" value="F:cellulase activity"/>
    <property type="evidence" value="ECO:0007669"/>
    <property type="project" value="UniProtKB-EC"/>
</dbReference>
<dbReference type="AlphaFoldDB" id="E9H617"/>
<dbReference type="HOGENOM" id="CLU_928328_0_0_1"/>
<evidence type="ECO:0000256" key="3">
    <source>
        <dbReference type="ARBA" id="ARBA00012601"/>
    </source>
</evidence>
<dbReference type="GO" id="GO:0030245">
    <property type="term" value="P:cellulose catabolic process"/>
    <property type="evidence" value="ECO:0007669"/>
    <property type="project" value="UniProtKB-KW"/>
</dbReference>
<dbReference type="Gene3D" id="1.50.10.10">
    <property type="match status" value="1"/>
</dbReference>
<comment type="catalytic activity">
    <reaction evidence="1">
        <text>Endohydrolysis of (1-&gt;4)-beta-D-glucosidic linkages in cellulose, lichenin and cereal beta-D-glucans.</text>
        <dbReference type="EC" id="3.2.1.4"/>
    </reaction>
</comment>
<dbReference type="KEGG" id="dpx:DAPPUDRAFT_325879"/>
<evidence type="ECO:0000256" key="2">
    <source>
        <dbReference type="ARBA" id="ARBA00007072"/>
    </source>
</evidence>
<keyword evidence="5" id="KW-0119">Carbohydrate metabolism</keyword>
<dbReference type="Pfam" id="PF00759">
    <property type="entry name" value="Glyco_hydro_9"/>
    <property type="match status" value="1"/>
</dbReference>
<dbReference type="STRING" id="6669.E9H617"/>
<dbReference type="InterPro" id="IPR001701">
    <property type="entry name" value="Glyco_hydro_9"/>
</dbReference>
<dbReference type="InterPro" id="IPR012341">
    <property type="entry name" value="6hp_glycosidase-like_sf"/>
</dbReference>
<accession>E9H617</accession>
<evidence type="ECO:0000259" key="8">
    <source>
        <dbReference type="Pfam" id="PF00759"/>
    </source>
</evidence>
<evidence type="ECO:0000256" key="7">
    <source>
        <dbReference type="SAM" id="MobiDB-lite"/>
    </source>
</evidence>
<proteinExistence type="inferred from homology"/>
<keyword evidence="6" id="KW-0624">Polysaccharide degradation</keyword>
<dbReference type="Proteomes" id="UP000000305">
    <property type="component" value="Unassembled WGS sequence"/>
</dbReference>
<protein>
    <recommendedName>
        <fullName evidence="3">cellulase</fullName>
        <ecNumber evidence="3">3.2.1.4</ecNumber>
    </recommendedName>
</protein>